<dbReference type="Pfam" id="PF13649">
    <property type="entry name" value="Methyltransf_25"/>
    <property type="match status" value="1"/>
</dbReference>
<dbReference type="Gene3D" id="3.40.50.150">
    <property type="entry name" value="Vaccinia Virus protein VP39"/>
    <property type="match status" value="1"/>
</dbReference>
<organism evidence="2 3">
    <name type="scientific">Hymenoscyphus albidus</name>
    <dbReference type="NCBI Taxonomy" id="595503"/>
    <lineage>
        <taxon>Eukaryota</taxon>
        <taxon>Fungi</taxon>
        <taxon>Dikarya</taxon>
        <taxon>Ascomycota</taxon>
        <taxon>Pezizomycotina</taxon>
        <taxon>Leotiomycetes</taxon>
        <taxon>Helotiales</taxon>
        <taxon>Helotiaceae</taxon>
        <taxon>Hymenoscyphus</taxon>
    </lineage>
</organism>
<evidence type="ECO:0000259" key="1">
    <source>
        <dbReference type="Pfam" id="PF13649"/>
    </source>
</evidence>
<reference evidence="2" key="1">
    <citation type="submission" date="2021-07" db="EMBL/GenBank/DDBJ databases">
        <authorList>
            <person name="Durling M."/>
        </authorList>
    </citation>
    <scope>NUCLEOTIDE SEQUENCE</scope>
</reference>
<proteinExistence type="predicted"/>
<dbReference type="SUPFAM" id="SSF53335">
    <property type="entry name" value="S-adenosyl-L-methionine-dependent methyltransferases"/>
    <property type="match status" value="1"/>
</dbReference>
<evidence type="ECO:0000313" key="3">
    <source>
        <dbReference type="Proteomes" id="UP000701801"/>
    </source>
</evidence>
<dbReference type="InterPro" id="IPR050508">
    <property type="entry name" value="Methyltransf_Superfamily"/>
</dbReference>
<dbReference type="InterPro" id="IPR041698">
    <property type="entry name" value="Methyltransf_25"/>
</dbReference>
<dbReference type="PANTHER" id="PTHR42912">
    <property type="entry name" value="METHYLTRANSFERASE"/>
    <property type="match status" value="1"/>
</dbReference>
<comment type="caution">
    <text evidence="2">The sequence shown here is derived from an EMBL/GenBank/DDBJ whole genome shotgun (WGS) entry which is preliminary data.</text>
</comment>
<accession>A0A9N9LLQ1</accession>
<dbReference type="AlphaFoldDB" id="A0A9N9LLQ1"/>
<dbReference type="OrthoDB" id="2013972at2759"/>
<feature type="domain" description="Methyltransferase" evidence="1">
    <location>
        <begin position="47"/>
        <end position="145"/>
    </location>
</feature>
<dbReference type="CDD" id="cd02440">
    <property type="entry name" value="AdoMet_MTases"/>
    <property type="match status" value="1"/>
</dbReference>
<dbReference type="InterPro" id="IPR029063">
    <property type="entry name" value="SAM-dependent_MTases_sf"/>
</dbReference>
<dbReference type="GO" id="GO:0008168">
    <property type="term" value="F:methyltransferase activity"/>
    <property type="evidence" value="ECO:0007669"/>
    <property type="project" value="TreeGrafter"/>
</dbReference>
<dbReference type="Proteomes" id="UP000701801">
    <property type="component" value="Unassembled WGS sequence"/>
</dbReference>
<sequence>MSTPWAKPEIWDTAAAKYNDAVGRSSRIGAKRLIELSPISRPDARAIDLGAGTGSLTRQLAASFPNLPILGTDISPGMLDALISLDKKKGSQITTQVVDMASPIGGEASEGKFSHVFSTMAIQVLPDPASDGTLGQWARLLKPGGVIAIALWNFDENCGPHAIWNEAATAVDPNYVPPPILTPQAWTGCADLEKGLERSGFLNVKTEVVHLGFDVGKEGFLKFFWESGNPMPVDRQGSFKGDLDKVRVEMEKFLEVKYDRGTRIPLSAAVGVGEKPKTD</sequence>
<evidence type="ECO:0000313" key="2">
    <source>
        <dbReference type="EMBL" id="CAG8974634.1"/>
    </source>
</evidence>
<name>A0A9N9LLQ1_9HELO</name>
<protein>
    <recommendedName>
        <fullName evidence="1">Methyltransferase domain-containing protein</fullName>
    </recommendedName>
</protein>
<dbReference type="EMBL" id="CAJVRM010000110">
    <property type="protein sequence ID" value="CAG8974634.1"/>
    <property type="molecule type" value="Genomic_DNA"/>
</dbReference>
<keyword evidence="3" id="KW-1185">Reference proteome</keyword>
<gene>
    <name evidence="2" type="ORF">HYALB_00009812</name>
</gene>